<comment type="caution">
    <text evidence="1">The sequence shown here is derived from an EMBL/GenBank/DDBJ whole genome shotgun (WGS) entry which is preliminary data.</text>
</comment>
<proteinExistence type="predicted"/>
<gene>
    <name evidence="1" type="ORF">LCGC14_1220100</name>
</gene>
<dbReference type="EMBL" id="LAZR01006414">
    <property type="protein sequence ID" value="KKM92279.1"/>
    <property type="molecule type" value="Genomic_DNA"/>
</dbReference>
<dbReference type="AlphaFoldDB" id="A0A0F9LBL5"/>
<evidence type="ECO:0000313" key="1">
    <source>
        <dbReference type="EMBL" id="KKM92279.1"/>
    </source>
</evidence>
<reference evidence="1" key="1">
    <citation type="journal article" date="2015" name="Nature">
        <title>Complex archaea that bridge the gap between prokaryotes and eukaryotes.</title>
        <authorList>
            <person name="Spang A."/>
            <person name="Saw J.H."/>
            <person name="Jorgensen S.L."/>
            <person name="Zaremba-Niedzwiedzka K."/>
            <person name="Martijn J."/>
            <person name="Lind A.E."/>
            <person name="van Eijk R."/>
            <person name="Schleper C."/>
            <person name="Guy L."/>
            <person name="Ettema T.J."/>
        </authorList>
    </citation>
    <scope>NUCLEOTIDE SEQUENCE</scope>
</reference>
<organism evidence="1">
    <name type="scientific">marine sediment metagenome</name>
    <dbReference type="NCBI Taxonomy" id="412755"/>
    <lineage>
        <taxon>unclassified sequences</taxon>
        <taxon>metagenomes</taxon>
        <taxon>ecological metagenomes</taxon>
    </lineage>
</organism>
<sequence>MSARKKITQVSITTTGSYSGNLAQYCPFTSGTTDMNNWFDRFISQLFGTPRGGDIKMYTNTAYTEYILIDRGLITAVTVTLS</sequence>
<accession>A0A0F9LBL5</accession>
<protein>
    <submittedName>
        <fullName evidence="1">Uncharacterized protein</fullName>
    </submittedName>
</protein>
<name>A0A0F9LBL5_9ZZZZ</name>